<evidence type="ECO:0000256" key="4">
    <source>
        <dbReference type="ARBA" id="ARBA00022737"/>
    </source>
</evidence>
<evidence type="ECO:0000256" key="6">
    <source>
        <dbReference type="ARBA" id="ARBA00023212"/>
    </source>
</evidence>
<dbReference type="SMART" id="SM00320">
    <property type="entry name" value="WD40"/>
    <property type="match status" value="4"/>
</dbReference>
<keyword evidence="7" id="KW-0966">Cell projection</keyword>
<dbReference type="GO" id="GO:0005930">
    <property type="term" value="C:axoneme"/>
    <property type="evidence" value="ECO:0007669"/>
    <property type="project" value="UniProtKB-SubCell"/>
</dbReference>
<evidence type="ECO:0000313" key="9">
    <source>
        <dbReference type="EMBL" id="GBP64564.1"/>
    </source>
</evidence>
<dbReference type="Gene3D" id="2.130.10.10">
    <property type="entry name" value="YVTN repeat-like/Quinoprotein amine dehydrogenase"/>
    <property type="match status" value="2"/>
</dbReference>
<evidence type="ECO:0000256" key="3">
    <source>
        <dbReference type="ARBA" id="ARBA00022574"/>
    </source>
</evidence>
<keyword evidence="5" id="KW-0175">Coiled coil</keyword>
<keyword evidence="10" id="KW-1185">Reference proteome</keyword>
<dbReference type="InterPro" id="IPR036322">
    <property type="entry name" value="WD40_repeat_dom_sf"/>
</dbReference>
<evidence type="ECO:0000256" key="2">
    <source>
        <dbReference type="ARBA" id="ARBA00022490"/>
    </source>
</evidence>
<dbReference type="EMBL" id="BGZK01000901">
    <property type="protein sequence ID" value="GBP64564.1"/>
    <property type="molecule type" value="Genomic_DNA"/>
</dbReference>
<sequence length="1142" mass="130392">MSYIYGAPELLPSTVLSGCEWGNILVWEAGLVKVEVTQRGRKPCHDGPVVQLMLSEVGWEVTTVAQDGCIRTWYWDSVEQADPPEDDQFVEVNPVAETCVRTSYQWLINTNVYKSIQTTLHDHVRGVVKRIPGNVNVASSTHHAVRIAPRLPRRIRIVANHDGNGGVWTVDMELDKLECQHTRRTTSHAGRVVGLAPIRGTELLATAGADGSLLVFNTETKVLLARYQLAVPITYMLYPPPDVEPSSRMLILGFADGTMRILLLHAERLAQQKTMYDFHVESLLSVHSSEHDTSLIDLVSFLKPHTQAITQIVINEPRTLLVTAGRDHTLFMYRLELSRPFALHRLGYIETPNKITYITWKPATEFTLLLCGKEGLLVEAELPDQPMRDYDDITSFKLEFKSCIETVVKKYILRNRPLPEEEDLASLDEEALKAAEEAEEAESVEEEGEWLGEIELVELEKDKPSTLTWAQYCDEGIWVVQRDTGSLLLVRPGGTKVLKYAPLPDAWQDSVVTLKFICQKRYLMMGTVNGYLRVVRMPSAEEDSPEHHRDVWLDAQERLLKKLKGRRLLEPDKQPTPRIDFEDLYYLPMHDRYTGEVTALEFSSDESIEYTVKNEPSTRIQIIGRPRRPFTPDQRLYSAGADGNIFSYAVRFPERLFPETAEPAPTAAPVSLTRPGGVELRPSRRHKVHPLQEPIILEEMMSHEQLKKKEEHEKMMTTAAAHKKLVREELAELTIKYVKLVKANRQMPVSQQIDLILDPRPLMEQEKELAAGGRPHSADPEVTIRPLRQKNLSKVFQDQLNEVHQKMAEAALKGRRAEGATRRAGRRKTTWGVPRVASFLLGLPPHPPHPLKKAIRNYRQRLNRHQKQFVEWQEHLVRKADPKKFPPGAEGALRDAEATIGNHVLKTQPEYVAASAHDTQLRICLARQEIYDIKHEFNMKVTQLRKRKVELVELMRRAAERLAEIRVEVPARRAKQLPELPHIDEQLEFPEKNLEVRPEVVVARGAAVTGPAVKTQDRRKSAYPQARVRQPRVPRFVPLIGYSFPTDSRPLAATWELLKIRQDYEASPVEEKNALLELHLIQLHREMDILNRFEAQEDRLAERVYGKLSQNPIVNRAEGVSNGVHVPEDTEWVGLQQGRPRW</sequence>
<name>A0A4C1XPS0_EUMVA</name>
<evidence type="ECO:0000256" key="5">
    <source>
        <dbReference type="ARBA" id="ARBA00023054"/>
    </source>
</evidence>
<accession>A0A4C1XPS0</accession>
<dbReference type="InterPro" id="IPR015943">
    <property type="entry name" value="WD40/YVTN_repeat-like_dom_sf"/>
</dbReference>
<keyword evidence="4" id="KW-0677">Repeat</keyword>
<dbReference type="PANTHER" id="PTHR14885:SF3">
    <property type="entry name" value="CILIA- AND FLAGELLA-ASSOCIATED PROTEIN 44"/>
    <property type="match status" value="1"/>
</dbReference>
<dbReference type="InterPro" id="IPR001680">
    <property type="entry name" value="WD40_rpt"/>
</dbReference>
<gene>
    <name evidence="9" type="primary">CFAP44</name>
    <name evidence="9" type="ORF">EVAR_89610_1</name>
</gene>
<protein>
    <submittedName>
        <fullName evidence="9">Cilia-and flagella-associated protein 44</fullName>
    </submittedName>
</protein>
<evidence type="ECO:0000313" key="10">
    <source>
        <dbReference type="Proteomes" id="UP000299102"/>
    </source>
</evidence>
<feature type="region of interest" description="Disordered" evidence="8">
    <location>
        <begin position="662"/>
        <end position="681"/>
    </location>
</feature>
<dbReference type="AlphaFoldDB" id="A0A4C1XPS0"/>
<reference evidence="9 10" key="1">
    <citation type="journal article" date="2019" name="Commun. Biol.">
        <title>The bagworm genome reveals a unique fibroin gene that provides high tensile strength.</title>
        <authorList>
            <person name="Kono N."/>
            <person name="Nakamura H."/>
            <person name="Ohtoshi R."/>
            <person name="Tomita M."/>
            <person name="Numata K."/>
            <person name="Arakawa K."/>
        </authorList>
    </citation>
    <scope>NUCLEOTIDE SEQUENCE [LARGE SCALE GENOMIC DNA]</scope>
</reference>
<evidence type="ECO:0000256" key="1">
    <source>
        <dbReference type="ARBA" id="ARBA00004430"/>
    </source>
</evidence>
<proteinExistence type="predicted"/>
<dbReference type="SUPFAM" id="SSF50978">
    <property type="entry name" value="WD40 repeat-like"/>
    <property type="match status" value="1"/>
</dbReference>
<dbReference type="Proteomes" id="UP000299102">
    <property type="component" value="Unassembled WGS sequence"/>
</dbReference>
<keyword evidence="3" id="KW-0853">WD repeat</keyword>
<keyword evidence="6" id="KW-0206">Cytoskeleton</keyword>
<evidence type="ECO:0000256" key="8">
    <source>
        <dbReference type="SAM" id="MobiDB-lite"/>
    </source>
</evidence>
<dbReference type="PANTHER" id="PTHR14885">
    <property type="entry name" value="CILIA- AND FLAGELLA-ASSOCIATED PROTEIN 43-RELATED"/>
    <property type="match status" value="1"/>
</dbReference>
<evidence type="ECO:0000256" key="7">
    <source>
        <dbReference type="ARBA" id="ARBA00023273"/>
    </source>
</evidence>
<comment type="caution">
    <text evidence="9">The sequence shown here is derived from an EMBL/GenBank/DDBJ whole genome shotgun (WGS) entry which is preliminary data.</text>
</comment>
<dbReference type="GO" id="GO:0003341">
    <property type="term" value="P:cilium movement"/>
    <property type="evidence" value="ECO:0007669"/>
    <property type="project" value="UniProtKB-ARBA"/>
</dbReference>
<keyword evidence="9" id="KW-0969">Cilium</keyword>
<organism evidence="9 10">
    <name type="scientific">Eumeta variegata</name>
    <name type="common">Bagworm moth</name>
    <name type="synonym">Eumeta japonica</name>
    <dbReference type="NCBI Taxonomy" id="151549"/>
    <lineage>
        <taxon>Eukaryota</taxon>
        <taxon>Metazoa</taxon>
        <taxon>Ecdysozoa</taxon>
        <taxon>Arthropoda</taxon>
        <taxon>Hexapoda</taxon>
        <taxon>Insecta</taxon>
        <taxon>Pterygota</taxon>
        <taxon>Neoptera</taxon>
        <taxon>Endopterygota</taxon>
        <taxon>Lepidoptera</taxon>
        <taxon>Glossata</taxon>
        <taxon>Ditrysia</taxon>
        <taxon>Tineoidea</taxon>
        <taxon>Psychidae</taxon>
        <taxon>Oiketicinae</taxon>
        <taxon>Eumeta</taxon>
    </lineage>
</organism>
<dbReference type="STRING" id="151549.A0A4C1XPS0"/>
<comment type="subcellular location">
    <subcellularLocation>
        <location evidence="1">Cytoplasm</location>
        <location evidence="1">Cytoskeleton</location>
        <location evidence="1">Cilium axoneme</location>
    </subcellularLocation>
</comment>
<dbReference type="OrthoDB" id="1935234at2759"/>
<keyword evidence="2" id="KW-0963">Cytoplasm</keyword>
<keyword evidence="9" id="KW-0282">Flagellum</keyword>